<name>A0ABP3F872_9GAMM</name>
<evidence type="ECO:0000256" key="1">
    <source>
        <dbReference type="SAM" id="SignalP"/>
    </source>
</evidence>
<evidence type="ECO:0000313" key="2">
    <source>
        <dbReference type="EMBL" id="GAA0310048.1"/>
    </source>
</evidence>
<sequence length="280" mass="31923">MQKMTKLVKVSGLLLVLCAGSAQAESAPRAAMSDYVWEVLPQPEYPYEAYVKCNELDMEYNAAGESDYDACMYEIAEARDNGLSKEWGLSETLAREKDTIYIKVPNRRLPLTFREQKSRNEEEGSQLRLEAYDADAQIVTIREDWFEDSHAVFVNLKTGLNQELAGVQPAFSPSRKYVATVSDYPGGIDINIAKKQASGYYDIEREDENSTDVTEAHIAFYNGADAYKHASRVNLEWVTDSSLLVDYYYTINYDDNAAYRVRFNYVKPEGSDEWRVVPIR</sequence>
<dbReference type="RefSeq" id="WP_201504067.1">
    <property type="nucleotide sequence ID" value="NZ_BAAAFR010000001.1"/>
</dbReference>
<protein>
    <submittedName>
        <fullName evidence="2">Uncharacterized protein</fullName>
    </submittedName>
</protein>
<dbReference type="Proteomes" id="UP001501787">
    <property type="component" value="Unassembled WGS sequence"/>
</dbReference>
<keyword evidence="3" id="KW-1185">Reference proteome</keyword>
<feature type="signal peptide" evidence="1">
    <location>
        <begin position="1"/>
        <end position="24"/>
    </location>
</feature>
<evidence type="ECO:0000313" key="3">
    <source>
        <dbReference type="Proteomes" id="UP001501787"/>
    </source>
</evidence>
<accession>A0ABP3F872</accession>
<proteinExistence type="predicted"/>
<gene>
    <name evidence="2" type="ORF">GCM10009129_04090</name>
</gene>
<keyword evidence="1" id="KW-0732">Signal</keyword>
<comment type="caution">
    <text evidence="2">The sequence shown here is derived from an EMBL/GenBank/DDBJ whole genome shotgun (WGS) entry which is preliminary data.</text>
</comment>
<dbReference type="EMBL" id="BAAAFR010000001">
    <property type="protein sequence ID" value="GAA0310048.1"/>
    <property type="molecule type" value="Genomic_DNA"/>
</dbReference>
<organism evidence="2 3">
    <name type="scientific">Psychrobacter aestuarii</name>
    <dbReference type="NCBI Taxonomy" id="556327"/>
    <lineage>
        <taxon>Bacteria</taxon>
        <taxon>Pseudomonadati</taxon>
        <taxon>Pseudomonadota</taxon>
        <taxon>Gammaproteobacteria</taxon>
        <taxon>Moraxellales</taxon>
        <taxon>Moraxellaceae</taxon>
        <taxon>Psychrobacter</taxon>
    </lineage>
</organism>
<reference evidence="3" key="1">
    <citation type="journal article" date="2019" name="Int. J. Syst. Evol. Microbiol.">
        <title>The Global Catalogue of Microorganisms (GCM) 10K type strain sequencing project: providing services to taxonomists for standard genome sequencing and annotation.</title>
        <authorList>
            <consortium name="The Broad Institute Genomics Platform"/>
            <consortium name="The Broad Institute Genome Sequencing Center for Infectious Disease"/>
            <person name="Wu L."/>
            <person name="Ma J."/>
        </authorList>
    </citation>
    <scope>NUCLEOTIDE SEQUENCE [LARGE SCALE GENOMIC DNA]</scope>
    <source>
        <strain evidence="3">JCM 16343</strain>
    </source>
</reference>
<feature type="chain" id="PRO_5046533512" evidence="1">
    <location>
        <begin position="25"/>
        <end position="280"/>
    </location>
</feature>